<organism evidence="2 3">
    <name type="scientific">Leadbettera azotonutricia (strain ATCC BAA-888 / DSM 13862 / ZAS-9)</name>
    <name type="common">Treponema azotonutricium</name>
    <dbReference type="NCBI Taxonomy" id="545695"/>
    <lineage>
        <taxon>Bacteria</taxon>
        <taxon>Pseudomonadati</taxon>
        <taxon>Spirochaetota</taxon>
        <taxon>Spirochaetia</taxon>
        <taxon>Spirochaetales</taxon>
        <taxon>Breznakiellaceae</taxon>
        <taxon>Leadbettera</taxon>
    </lineage>
</organism>
<dbReference type="InParanoid" id="F5YCR3"/>
<reference evidence="2 3" key="2">
    <citation type="journal article" date="2011" name="ISME J.">
        <title>RNA-seq reveals cooperative metabolic interactions between two termite-gut spirochete species in co-culture.</title>
        <authorList>
            <person name="Rosenthal A.Z."/>
            <person name="Matson E.G."/>
            <person name="Eldar A."/>
            <person name="Leadbetter J.R."/>
        </authorList>
    </citation>
    <scope>NUCLEOTIDE SEQUENCE [LARGE SCALE GENOMIC DNA]</scope>
    <source>
        <strain evidence="3">ATCC BAA-888 / DSM 13862 / ZAS-9</strain>
    </source>
</reference>
<dbReference type="RefSeq" id="WP_015710334.1">
    <property type="nucleotide sequence ID" value="NC_015577.1"/>
</dbReference>
<dbReference type="STRING" id="545695.TREAZ_1690"/>
<dbReference type="PANTHER" id="PTHR47099:SF1">
    <property type="entry name" value="METHYLCOBAMIDE:COM METHYLTRANSFERASE MTBA"/>
    <property type="match status" value="1"/>
</dbReference>
<reference evidence="3" key="1">
    <citation type="submission" date="2009-12" db="EMBL/GenBank/DDBJ databases">
        <title>Complete sequence of Treponema azotonutricium strain ZAS-9.</title>
        <authorList>
            <person name="Tetu S.G."/>
            <person name="Matson E."/>
            <person name="Ren Q."/>
            <person name="Seshadri R."/>
            <person name="Elbourne L."/>
            <person name="Hassan K.A."/>
            <person name="Durkin A."/>
            <person name="Radune D."/>
            <person name="Mohamoud Y."/>
            <person name="Shay R."/>
            <person name="Jin S."/>
            <person name="Zhang X."/>
            <person name="Lucey K."/>
            <person name="Ballor N.R."/>
            <person name="Ottesen E."/>
            <person name="Rosenthal R."/>
            <person name="Allen A."/>
            <person name="Leadbetter J.R."/>
            <person name="Paulsen I.T."/>
        </authorList>
    </citation>
    <scope>NUCLEOTIDE SEQUENCE [LARGE SCALE GENOMIC DNA]</scope>
    <source>
        <strain evidence="3">ATCC BAA-888 / DSM 13862 / ZAS-9</strain>
    </source>
</reference>
<protein>
    <submittedName>
        <fullName evidence="2">Uroporphyrinogen-III decarboxylase</fullName>
    </submittedName>
</protein>
<dbReference type="EMBL" id="CP001841">
    <property type="protein sequence ID" value="AEF81782.1"/>
    <property type="molecule type" value="Genomic_DNA"/>
</dbReference>
<dbReference type="InterPro" id="IPR000257">
    <property type="entry name" value="Uroporphyrinogen_deCOase"/>
</dbReference>
<evidence type="ECO:0000259" key="1">
    <source>
        <dbReference type="Pfam" id="PF01208"/>
    </source>
</evidence>
<evidence type="ECO:0000313" key="3">
    <source>
        <dbReference type="Proteomes" id="UP000009222"/>
    </source>
</evidence>
<gene>
    <name evidence="2" type="ordered locus">TREAZ_1690</name>
</gene>
<feature type="domain" description="Uroporphyrinogen decarboxylase (URO-D)" evidence="1">
    <location>
        <begin position="72"/>
        <end position="329"/>
    </location>
</feature>
<dbReference type="Gene3D" id="3.20.20.210">
    <property type="match status" value="1"/>
</dbReference>
<dbReference type="HOGENOM" id="CLU_040933_1_1_12"/>
<dbReference type="SUPFAM" id="SSF51726">
    <property type="entry name" value="UROD/MetE-like"/>
    <property type="match status" value="1"/>
</dbReference>
<dbReference type="eggNOG" id="COG0407">
    <property type="taxonomic scope" value="Bacteria"/>
</dbReference>
<dbReference type="OrthoDB" id="7375127at2"/>
<dbReference type="InterPro" id="IPR038071">
    <property type="entry name" value="UROD/MetE-like_sf"/>
</dbReference>
<keyword evidence="3" id="KW-1185">Reference proteome</keyword>
<dbReference type="GO" id="GO:0006779">
    <property type="term" value="P:porphyrin-containing compound biosynthetic process"/>
    <property type="evidence" value="ECO:0007669"/>
    <property type="project" value="InterPro"/>
</dbReference>
<dbReference type="PANTHER" id="PTHR47099">
    <property type="entry name" value="METHYLCOBAMIDE:COM METHYLTRANSFERASE MTBA"/>
    <property type="match status" value="1"/>
</dbReference>
<dbReference type="GO" id="GO:0004853">
    <property type="term" value="F:uroporphyrinogen decarboxylase activity"/>
    <property type="evidence" value="ECO:0007669"/>
    <property type="project" value="InterPro"/>
</dbReference>
<dbReference type="Proteomes" id="UP000009222">
    <property type="component" value="Chromosome"/>
</dbReference>
<dbReference type="Pfam" id="PF01208">
    <property type="entry name" value="URO-D"/>
    <property type="match status" value="1"/>
</dbReference>
<name>F5YCR3_LEAAZ</name>
<accession>F5YCR3</accession>
<dbReference type="AlphaFoldDB" id="F5YCR3"/>
<evidence type="ECO:0000313" key="2">
    <source>
        <dbReference type="EMBL" id="AEF81782.1"/>
    </source>
</evidence>
<dbReference type="InterPro" id="IPR052024">
    <property type="entry name" value="Methanogen_methyltrans"/>
</dbReference>
<dbReference type="KEGG" id="taz:TREAZ_1690"/>
<proteinExistence type="predicted"/>
<sequence>MNKRDLVWRAFHNESVERIPVGFWFHFAKDELEDVFKNPGLREINIQGHKKFYEAFDPDFLKIMTDGYFCYPNEIFASAKDVSELKKIKPIGSDHPWIREQVKLAQAVTGAYGKNVLTFYNIFAPATIFKFARQGKNADSMLADFMLRDKAVVTRALNVVAEDTAALAKAVVSEGGADGIYYSTQDVSDSRISTELQKECIAPSDFAVLDSANSAKGLNILHICSYAGHHNKISHYTDYPVQIINWAAHLEKVSLGSGKKLFGGKPVIGGFDNTPAGVLYKGSKAEIEAETDRLINEAKNQGAVKGLALGADCTLPRDINVERLKWVRDRAAIKQHE</sequence>